<reference evidence="2" key="1">
    <citation type="submission" date="2022-10" db="EMBL/GenBank/DDBJ databases">
        <authorList>
            <person name="Chen Y."/>
            <person name="Dougan E. K."/>
            <person name="Chan C."/>
            <person name="Rhodes N."/>
            <person name="Thang M."/>
        </authorList>
    </citation>
    <scope>NUCLEOTIDE SEQUENCE</scope>
</reference>
<feature type="transmembrane region" description="Helical" evidence="1">
    <location>
        <begin position="99"/>
        <end position="120"/>
    </location>
</feature>
<evidence type="ECO:0000313" key="3">
    <source>
        <dbReference type="EMBL" id="CAL4801929.1"/>
    </source>
</evidence>
<comment type="caution">
    <text evidence="2">The sequence shown here is derived from an EMBL/GenBank/DDBJ whole genome shotgun (WGS) entry which is preliminary data.</text>
</comment>
<dbReference type="EMBL" id="CAMXCT010006446">
    <property type="protein sequence ID" value="CAI4014617.1"/>
    <property type="molecule type" value="Genomic_DNA"/>
</dbReference>
<keyword evidence="1" id="KW-1133">Transmembrane helix</keyword>
<dbReference type="InterPro" id="IPR049232">
    <property type="entry name" value="DUF6829"/>
</dbReference>
<dbReference type="AlphaFoldDB" id="A0A9P1DQ78"/>
<keyword evidence="4" id="KW-1185">Reference proteome</keyword>
<dbReference type="InterPro" id="IPR014710">
    <property type="entry name" value="RmlC-like_jellyroll"/>
</dbReference>
<dbReference type="GO" id="GO:0005221">
    <property type="term" value="F:intracellularly cyclic nucleotide-activated monoatomic cation channel activity"/>
    <property type="evidence" value="ECO:0007669"/>
    <property type="project" value="InterPro"/>
</dbReference>
<dbReference type="Pfam" id="PF20717">
    <property type="entry name" value="DUF6829"/>
    <property type="match status" value="1"/>
</dbReference>
<evidence type="ECO:0000313" key="2">
    <source>
        <dbReference type="EMBL" id="CAI4014617.1"/>
    </source>
</evidence>
<dbReference type="PANTHER" id="PTHR45638:SF11">
    <property type="entry name" value="CYCLIC NUCLEOTIDE-GATED CATION CHANNEL SUBUNIT A"/>
    <property type="match status" value="1"/>
</dbReference>
<dbReference type="InterPro" id="IPR018490">
    <property type="entry name" value="cNMP-bd_dom_sf"/>
</dbReference>
<dbReference type="GO" id="GO:0044877">
    <property type="term" value="F:protein-containing complex binding"/>
    <property type="evidence" value="ECO:0007669"/>
    <property type="project" value="TreeGrafter"/>
</dbReference>
<evidence type="ECO:0000256" key="1">
    <source>
        <dbReference type="SAM" id="Phobius"/>
    </source>
</evidence>
<dbReference type="Proteomes" id="UP001152797">
    <property type="component" value="Unassembled WGS sequence"/>
</dbReference>
<feature type="transmembrane region" description="Helical" evidence="1">
    <location>
        <begin position="20"/>
        <end position="44"/>
    </location>
</feature>
<dbReference type="InterPro" id="IPR050866">
    <property type="entry name" value="CNG_cation_channel"/>
</dbReference>
<organism evidence="2">
    <name type="scientific">Cladocopium goreaui</name>
    <dbReference type="NCBI Taxonomy" id="2562237"/>
    <lineage>
        <taxon>Eukaryota</taxon>
        <taxon>Sar</taxon>
        <taxon>Alveolata</taxon>
        <taxon>Dinophyceae</taxon>
        <taxon>Suessiales</taxon>
        <taxon>Symbiodiniaceae</taxon>
        <taxon>Cladocopium</taxon>
    </lineage>
</organism>
<dbReference type="EMBL" id="CAMXCT020006446">
    <property type="protein sequence ID" value="CAL1167992.1"/>
    <property type="molecule type" value="Genomic_DNA"/>
</dbReference>
<keyword evidence="1" id="KW-0812">Transmembrane</keyword>
<dbReference type="OrthoDB" id="416555at2759"/>
<sequence>MATSAQDAIGYERTQAFQLVMAVVKALLVILFSVHVLGCFWFFVGRISIENGLENWLVNYRFDSRTGPEQYLASCHWILGQFTPAPSSIHAMNTSERGYNLFVIFFSLLVVGSCISRVSATIQQVIKLNSEVSDRKRSVAMYLKMNKISMHLCIRVMRFVDHSLGRHKAAPLDTSLLSSNLINELHMDRRGPILRKHQMYGFMEMISPKAFTRLCGLLQLNVFEDNEVIFARFSEGAGMYILGPGHYQEQTDDEISNFHQTDHTFWSEIALFMNFQHTTTVCSLQFNDTFVLKPASLVQAIQEHPECCSYVYQYARTLQGRLNAQETVAEEVLSAEAIRRCSEGTDVYQLRHLSKEKMLGHFKIKGPHPGREEILAFIQSVLSGETPAGEKTLKDLERLFPELLPEVGTHALFTSDTERFRALSCMMSALWLAADRYDDFTSGQPGKKKLRPEQWQQMQDFVVWTGIKERPDWIHGLLMYLAVKGLGRSKHLTMQLPKQCQQPDSAVSKLLENHLNVVPSFEILTEETADLVASISELHESFVFGQFMQAENTPLSLQILRQRAAEQDEAAYKLFLFSALGMLAGIGATAGATHSPFLTQGTTLTVLYSLQALQKLQLRSSQEIYWSYLCHWGRSLALSTHTLEDLAFLRLACICRTRERSAMELAYSSWASLALSERQALTEFLLADGIHFHAVLFSYLPDCFANAHKNHKVGLASMLILLVELVEITWTQLGIGVLPHQVTVHLGDLAAFTAAVRSRSVFFSCHWASDRRCRCQLTTKQQTSTKMEWIVALPIPHD</sequence>
<accession>A0A9P1DQ78</accession>
<name>A0A9P1DQ78_9DINO</name>
<reference evidence="3 4" key="2">
    <citation type="submission" date="2024-05" db="EMBL/GenBank/DDBJ databases">
        <authorList>
            <person name="Chen Y."/>
            <person name="Shah S."/>
            <person name="Dougan E. K."/>
            <person name="Thang M."/>
            <person name="Chan C."/>
        </authorList>
    </citation>
    <scope>NUCLEOTIDE SEQUENCE [LARGE SCALE GENOMIC DNA]</scope>
</reference>
<evidence type="ECO:0000313" key="4">
    <source>
        <dbReference type="Proteomes" id="UP001152797"/>
    </source>
</evidence>
<gene>
    <name evidence="2" type="ORF">C1SCF055_LOCUS39509</name>
</gene>
<dbReference type="PANTHER" id="PTHR45638">
    <property type="entry name" value="CYCLIC NUCLEOTIDE-GATED CATION CHANNEL SUBUNIT A"/>
    <property type="match status" value="1"/>
</dbReference>
<dbReference type="SUPFAM" id="SSF51206">
    <property type="entry name" value="cAMP-binding domain-like"/>
    <property type="match status" value="1"/>
</dbReference>
<keyword evidence="1" id="KW-0472">Membrane</keyword>
<proteinExistence type="predicted"/>
<dbReference type="Gene3D" id="2.60.120.10">
    <property type="entry name" value="Jelly Rolls"/>
    <property type="match status" value="1"/>
</dbReference>
<protein>
    <submittedName>
        <fullName evidence="3">Cyclic nucleotide-gated cation channel alpha-3</fullName>
    </submittedName>
</protein>
<dbReference type="EMBL" id="CAMXCT030006446">
    <property type="protein sequence ID" value="CAL4801929.1"/>
    <property type="molecule type" value="Genomic_DNA"/>
</dbReference>